<dbReference type="PANTHER" id="PTHR43591">
    <property type="entry name" value="METHYLTRANSFERASE"/>
    <property type="match status" value="1"/>
</dbReference>
<evidence type="ECO:0000313" key="3">
    <source>
        <dbReference type="EMBL" id="MDJ1501147.1"/>
    </source>
</evidence>
<sequence>MDFKEVAEQLHKPEGELGKQVGEKMNHTNEIMNLSCIRLVTPESNDTILEIGMGNGLFCKYLFGSAPGIRYTGCDFSETMIQEAIQVNQSFVETGQAQFLLGDAMALPLADNLFTKAFTVNTLYFWQDPPKVLAEIRRVLQPGGKLLIAIRSKEVMQHLPFVSFGFHLYSPEEVRELLSQNGFAAISIHEIPEPEQTIHGQVLKMDSVIISGVRVV</sequence>
<organism evidence="3 4">
    <name type="scientific">Xanthocytophaga agilis</name>
    <dbReference type="NCBI Taxonomy" id="3048010"/>
    <lineage>
        <taxon>Bacteria</taxon>
        <taxon>Pseudomonadati</taxon>
        <taxon>Bacteroidota</taxon>
        <taxon>Cytophagia</taxon>
        <taxon>Cytophagales</taxon>
        <taxon>Rhodocytophagaceae</taxon>
        <taxon>Xanthocytophaga</taxon>
    </lineage>
</organism>
<gene>
    <name evidence="3" type="ORF">QNI22_10835</name>
</gene>
<dbReference type="SUPFAM" id="SSF53335">
    <property type="entry name" value="S-adenosyl-L-methionine-dependent methyltransferases"/>
    <property type="match status" value="1"/>
</dbReference>
<dbReference type="EMBL" id="JASJOU010000003">
    <property type="protein sequence ID" value="MDJ1501147.1"/>
    <property type="molecule type" value="Genomic_DNA"/>
</dbReference>
<dbReference type="AlphaFoldDB" id="A0AAE3R3Y3"/>
<comment type="caution">
    <text evidence="3">The sequence shown here is derived from an EMBL/GenBank/DDBJ whole genome shotgun (WGS) entry which is preliminary data.</text>
</comment>
<keyword evidence="3" id="KW-0489">Methyltransferase</keyword>
<reference evidence="3" key="1">
    <citation type="submission" date="2023-05" db="EMBL/GenBank/DDBJ databases">
        <authorList>
            <person name="Zhang X."/>
        </authorList>
    </citation>
    <scope>NUCLEOTIDE SEQUENCE</scope>
    <source>
        <strain evidence="3">BD1B2-1</strain>
    </source>
</reference>
<dbReference type="Pfam" id="PF08241">
    <property type="entry name" value="Methyltransf_11"/>
    <property type="match status" value="1"/>
</dbReference>
<feature type="region of interest" description="Disordered" evidence="1">
    <location>
        <begin position="1"/>
        <end position="21"/>
    </location>
</feature>
<name>A0AAE3R3Y3_9BACT</name>
<protein>
    <submittedName>
        <fullName evidence="3">Class I SAM-dependent methyltransferase</fullName>
    </submittedName>
</protein>
<dbReference type="PANTHER" id="PTHR43591:SF24">
    <property type="entry name" value="2-METHOXY-6-POLYPRENYL-1,4-BENZOQUINOL METHYLASE, MITOCHONDRIAL"/>
    <property type="match status" value="1"/>
</dbReference>
<dbReference type="Proteomes" id="UP001232063">
    <property type="component" value="Unassembled WGS sequence"/>
</dbReference>
<proteinExistence type="predicted"/>
<dbReference type="RefSeq" id="WP_314510642.1">
    <property type="nucleotide sequence ID" value="NZ_JASJOU010000003.1"/>
</dbReference>
<evidence type="ECO:0000256" key="1">
    <source>
        <dbReference type="SAM" id="MobiDB-lite"/>
    </source>
</evidence>
<dbReference type="GO" id="GO:0032259">
    <property type="term" value="P:methylation"/>
    <property type="evidence" value="ECO:0007669"/>
    <property type="project" value="UniProtKB-KW"/>
</dbReference>
<evidence type="ECO:0000259" key="2">
    <source>
        <dbReference type="Pfam" id="PF08241"/>
    </source>
</evidence>
<dbReference type="GO" id="GO:0008757">
    <property type="term" value="F:S-adenosylmethionine-dependent methyltransferase activity"/>
    <property type="evidence" value="ECO:0007669"/>
    <property type="project" value="InterPro"/>
</dbReference>
<dbReference type="InterPro" id="IPR013216">
    <property type="entry name" value="Methyltransf_11"/>
</dbReference>
<dbReference type="InterPro" id="IPR029063">
    <property type="entry name" value="SAM-dependent_MTases_sf"/>
</dbReference>
<dbReference type="CDD" id="cd02440">
    <property type="entry name" value="AdoMet_MTases"/>
    <property type="match status" value="1"/>
</dbReference>
<keyword evidence="3" id="KW-0808">Transferase</keyword>
<keyword evidence="4" id="KW-1185">Reference proteome</keyword>
<accession>A0AAE3R3Y3</accession>
<feature type="domain" description="Methyltransferase type 11" evidence="2">
    <location>
        <begin position="49"/>
        <end position="148"/>
    </location>
</feature>
<dbReference type="Gene3D" id="3.40.50.150">
    <property type="entry name" value="Vaccinia Virus protein VP39"/>
    <property type="match status" value="1"/>
</dbReference>
<evidence type="ECO:0000313" key="4">
    <source>
        <dbReference type="Proteomes" id="UP001232063"/>
    </source>
</evidence>